<sequence length="166" mass="18244">MQLPSFWGKRQSNHMLRICIVNGNPLPFGFSKVSEVQARSAVISWSAPAAAQNEETQSLPPEAFTFEVAISNSGKNGKFKSLYSGEDVTFTLSELRPATDYHVRVSASGHSTKESVSELVSFTTQSCEPDPPAAPKVVNKTKNSLTLQWKVRRKPRMDPNLCVGCN</sequence>
<evidence type="ECO:0000259" key="2">
    <source>
        <dbReference type="PROSITE" id="PS50853"/>
    </source>
</evidence>
<dbReference type="Pfam" id="PF00041">
    <property type="entry name" value="fn3"/>
    <property type="match status" value="1"/>
</dbReference>
<dbReference type="SUPFAM" id="SSF49265">
    <property type="entry name" value="Fibronectin type III"/>
    <property type="match status" value="1"/>
</dbReference>
<evidence type="ECO:0000256" key="1">
    <source>
        <dbReference type="ARBA" id="ARBA00022737"/>
    </source>
</evidence>
<reference evidence="4" key="1">
    <citation type="submission" date="2025-08" db="UniProtKB">
        <authorList>
            <consortium name="RefSeq"/>
        </authorList>
    </citation>
    <scope>IDENTIFICATION</scope>
</reference>
<proteinExistence type="predicted"/>
<dbReference type="InterPro" id="IPR050991">
    <property type="entry name" value="ECM_Regulatory_Proteins"/>
</dbReference>
<dbReference type="InterPro" id="IPR003961">
    <property type="entry name" value="FN3_dom"/>
</dbReference>
<evidence type="ECO:0000313" key="4">
    <source>
        <dbReference type="RefSeq" id="XP_013921450.1"/>
    </source>
</evidence>
<dbReference type="InterPro" id="IPR036116">
    <property type="entry name" value="FN3_sf"/>
</dbReference>
<dbReference type="SMART" id="SM00060">
    <property type="entry name" value="FN3"/>
    <property type="match status" value="1"/>
</dbReference>
<dbReference type="GeneID" id="106548581"/>
<dbReference type="Proteomes" id="UP000504617">
    <property type="component" value="Unplaced"/>
</dbReference>
<protein>
    <submittedName>
        <fullName evidence="4">Fibronectin type-III domain-containing protein 3A-like</fullName>
    </submittedName>
</protein>
<organism evidence="3 4">
    <name type="scientific">Thamnophis sirtalis</name>
    <dbReference type="NCBI Taxonomy" id="35019"/>
    <lineage>
        <taxon>Eukaryota</taxon>
        <taxon>Metazoa</taxon>
        <taxon>Chordata</taxon>
        <taxon>Craniata</taxon>
        <taxon>Vertebrata</taxon>
        <taxon>Euteleostomi</taxon>
        <taxon>Lepidosauria</taxon>
        <taxon>Squamata</taxon>
        <taxon>Bifurcata</taxon>
        <taxon>Unidentata</taxon>
        <taxon>Episquamata</taxon>
        <taxon>Toxicofera</taxon>
        <taxon>Serpentes</taxon>
        <taxon>Colubroidea</taxon>
        <taxon>Colubridae</taxon>
        <taxon>Natricinae</taxon>
        <taxon>Thamnophis</taxon>
    </lineage>
</organism>
<dbReference type="Gene3D" id="2.60.40.10">
    <property type="entry name" value="Immunoglobulins"/>
    <property type="match status" value="1"/>
</dbReference>
<dbReference type="RefSeq" id="XP_013921450.1">
    <property type="nucleotide sequence ID" value="XM_014065975.1"/>
</dbReference>
<keyword evidence="1" id="KW-0677">Repeat</keyword>
<dbReference type="AlphaFoldDB" id="A0A6I9YBH5"/>
<accession>A0A6I9YBH5</accession>
<dbReference type="PROSITE" id="PS50853">
    <property type="entry name" value="FN3"/>
    <property type="match status" value="1"/>
</dbReference>
<dbReference type="PANTHER" id="PTHR46708">
    <property type="entry name" value="TENASCIN"/>
    <property type="match status" value="1"/>
</dbReference>
<dbReference type="InterPro" id="IPR013783">
    <property type="entry name" value="Ig-like_fold"/>
</dbReference>
<dbReference type="PANTHER" id="PTHR46708:SF2">
    <property type="entry name" value="FIBRONECTIN TYPE-III DOMAIN-CONTAINING PROTEIN"/>
    <property type="match status" value="1"/>
</dbReference>
<keyword evidence="3" id="KW-1185">Reference proteome</keyword>
<dbReference type="CDD" id="cd00063">
    <property type="entry name" value="FN3"/>
    <property type="match status" value="1"/>
</dbReference>
<dbReference type="KEGG" id="tsr:106548581"/>
<evidence type="ECO:0000313" key="3">
    <source>
        <dbReference type="Proteomes" id="UP000504617"/>
    </source>
</evidence>
<dbReference type="OrthoDB" id="443915at2759"/>
<name>A0A6I9YBH5_9SAUR</name>
<gene>
    <name evidence="4" type="primary">LOC106548581</name>
</gene>
<feature type="domain" description="Fibronectin type-III" evidence="2">
    <location>
        <begin position="26"/>
        <end position="127"/>
    </location>
</feature>